<organism evidence="2 3">
    <name type="scientific">Labeo rohita</name>
    <name type="common">Indian major carp</name>
    <name type="synonym">Cyprinus rohita</name>
    <dbReference type="NCBI Taxonomy" id="84645"/>
    <lineage>
        <taxon>Eukaryota</taxon>
        <taxon>Metazoa</taxon>
        <taxon>Chordata</taxon>
        <taxon>Craniata</taxon>
        <taxon>Vertebrata</taxon>
        <taxon>Euteleostomi</taxon>
        <taxon>Actinopterygii</taxon>
        <taxon>Neopterygii</taxon>
        <taxon>Teleostei</taxon>
        <taxon>Ostariophysi</taxon>
        <taxon>Cypriniformes</taxon>
        <taxon>Cyprinidae</taxon>
        <taxon>Labeoninae</taxon>
        <taxon>Labeonini</taxon>
        <taxon>Labeo</taxon>
    </lineage>
</organism>
<protein>
    <submittedName>
        <fullName evidence="2">Uncharacterized protein</fullName>
    </submittedName>
</protein>
<gene>
    <name evidence="2" type="ORF">ROHU_026412</name>
</gene>
<dbReference type="AlphaFoldDB" id="A0A498MAZ3"/>
<dbReference type="Proteomes" id="UP000290572">
    <property type="component" value="Unassembled WGS sequence"/>
</dbReference>
<proteinExistence type="predicted"/>
<accession>A0A498MAZ3</accession>
<dbReference type="EMBL" id="QBIY01012722">
    <property type="protein sequence ID" value="RXN18268.1"/>
    <property type="molecule type" value="Genomic_DNA"/>
</dbReference>
<feature type="compositionally biased region" description="Polar residues" evidence="1">
    <location>
        <begin position="71"/>
        <end position="89"/>
    </location>
</feature>
<feature type="region of interest" description="Disordered" evidence="1">
    <location>
        <begin position="1"/>
        <end position="122"/>
    </location>
</feature>
<name>A0A498MAZ3_LABRO</name>
<reference evidence="2 3" key="1">
    <citation type="submission" date="2018-03" db="EMBL/GenBank/DDBJ databases">
        <title>Draft genome sequence of Rohu Carp (Labeo rohita).</title>
        <authorList>
            <person name="Das P."/>
            <person name="Kushwaha B."/>
            <person name="Joshi C.G."/>
            <person name="Kumar D."/>
            <person name="Nagpure N.S."/>
            <person name="Sahoo L."/>
            <person name="Das S.P."/>
            <person name="Bit A."/>
            <person name="Patnaik S."/>
            <person name="Meher P.K."/>
            <person name="Jayasankar P."/>
            <person name="Koringa P.G."/>
            <person name="Patel N.V."/>
            <person name="Hinsu A.T."/>
            <person name="Kumar R."/>
            <person name="Pandey M."/>
            <person name="Agarwal S."/>
            <person name="Srivastava S."/>
            <person name="Singh M."/>
            <person name="Iquebal M.A."/>
            <person name="Jaiswal S."/>
            <person name="Angadi U.B."/>
            <person name="Kumar N."/>
            <person name="Raza M."/>
            <person name="Shah T.M."/>
            <person name="Rai A."/>
            <person name="Jena J.K."/>
        </authorList>
    </citation>
    <scope>NUCLEOTIDE SEQUENCE [LARGE SCALE GENOMIC DNA]</scope>
    <source>
        <strain evidence="2">DASCIFA01</strain>
        <tissue evidence="2">Testis</tissue>
    </source>
</reference>
<sequence>MNPLSQPLLSSRPSKRTEQAKMKRRRRESWKNGKQWLDVRSEPPRSAPRSSKERDLHSQGSSEESQRSAEDSSLTPLLTFQVKSPTNKGKSTRETEGKSGEEKEGKREQEQANTFHLLCPLN</sequence>
<evidence type="ECO:0000313" key="3">
    <source>
        <dbReference type="Proteomes" id="UP000290572"/>
    </source>
</evidence>
<comment type="caution">
    <text evidence="2">The sequence shown here is derived from an EMBL/GenBank/DDBJ whole genome shotgun (WGS) entry which is preliminary data.</text>
</comment>
<evidence type="ECO:0000313" key="2">
    <source>
        <dbReference type="EMBL" id="RXN18268.1"/>
    </source>
</evidence>
<keyword evidence="3" id="KW-1185">Reference proteome</keyword>
<evidence type="ECO:0000256" key="1">
    <source>
        <dbReference type="SAM" id="MobiDB-lite"/>
    </source>
</evidence>
<feature type="compositionally biased region" description="Low complexity" evidence="1">
    <location>
        <begin position="1"/>
        <end position="12"/>
    </location>
</feature>
<feature type="compositionally biased region" description="Basic and acidic residues" evidence="1">
    <location>
        <begin position="91"/>
        <end position="110"/>
    </location>
</feature>